<protein>
    <submittedName>
        <fullName evidence="2">Uncharacterized protein</fullName>
    </submittedName>
</protein>
<accession>A0A9D5AY79</accession>
<dbReference type="EMBL" id="JAMSHJ010000004">
    <property type="protein sequence ID" value="KAI5423009.1"/>
    <property type="molecule type" value="Genomic_DNA"/>
</dbReference>
<feature type="compositionally biased region" description="Acidic residues" evidence="1">
    <location>
        <begin position="163"/>
        <end position="176"/>
    </location>
</feature>
<evidence type="ECO:0000256" key="1">
    <source>
        <dbReference type="SAM" id="MobiDB-lite"/>
    </source>
</evidence>
<reference evidence="2 3" key="1">
    <citation type="journal article" date="2022" name="Nat. Genet.">
        <title>Improved pea reference genome and pan-genome highlight genomic features and evolutionary characteristics.</title>
        <authorList>
            <person name="Yang T."/>
            <person name="Liu R."/>
            <person name="Luo Y."/>
            <person name="Hu S."/>
            <person name="Wang D."/>
            <person name="Wang C."/>
            <person name="Pandey M.K."/>
            <person name="Ge S."/>
            <person name="Xu Q."/>
            <person name="Li N."/>
            <person name="Li G."/>
            <person name="Huang Y."/>
            <person name="Saxena R.K."/>
            <person name="Ji Y."/>
            <person name="Li M."/>
            <person name="Yan X."/>
            <person name="He Y."/>
            <person name="Liu Y."/>
            <person name="Wang X."/>
            <person name="Xiang C."/>
            <person name="Varshney R.K."/>
            <person name="Ding H."/>
            <person name="Gao S."/>
            <person name="Zong X."/>
        </authorList>
    </citation>
    <scope>NUCLEOTIDE SEQUENCE [LARGE SCALE GENOMIC DNA]</scope>
    <source>
        <strain evidence="2 3">cv. Zhongwan 6</strain>
    </source>
</reference>
<evidence type="ECO:0000313" key="2">
    <source>
        <dbReference type="EMBL" id="KAI5423009.1"/>
    </source>
</evidence>
<name>A0A9D5AY79_PEA</name>
<organism evidence="2 3">
    <name type="scientific">Pisum sativum</name>
    <name type="common">Garden pea</name>
    <name type="synonym">Lathyrus oleraceus</name>
    <dbReference type="NCBI Taxonomy" id="3888"/>
    <lineage>
        <taxon>Eukaryota</taxon>
        <taxon>Viridiplantae</taxon>
        <taxon>Streptophyta</taxon>
        <taxon>Embryophyta</taxon>
        <taxon>Tracheophyta</taxon>
        <taxon>Spermatophyta</taxon>
        <taxon>Magnoliopsida</taxon>
        <taxon>eudicotyledons</taxon>
        <taxon>Gunneridae</taxon>
        <taxon>Pentapetalae</taxon>
        <taxon>rosids</taxon>
        <taxon>fabids</taxon>
        <taxon>Fabales</taxon>
        <taxon>Fabaceae</taxon>
        <taxon>Papilionoideae</taxon>
        <taxon>50 kb inversion clade</taxon>
        <taxon>NPAAA clade</taxon>
        <taxon>Hologalegina</taxon>
        <taxon>IRL clade</taxon>
        <taxon>Fabeae</taxon>
        <taxon>Lathyrus</taxon>
    </lineage>
</organism>
<gene>
    <name evidence="2" type="ORF">KIW84_046136</name>
</gene>
<evidence type="ECO:0000313" key="3">
    <source>
        <dbReference type="Proteomes" id="UP001058974"/>
    </source>
</evidence>
<sequence length="199" mass="22414">MLSPDLHDQIRYRTIVAPLFCYNYVEPQYPNVVAKQFEELDDINLTDVGSDMGVIISKGNKVNNPINFKAHFKKELRQWKDIDRRFAQNFQTIETSTSETASDIEAFTSETASDHQSHNIENSTSGDACEMLAVDFEAYEILVVNFEEINTQLEENEVGLNDNVEDNAEDIGDENEGGGGWFQKGASARHSDSSTTSYK</sequence>
<dbReference type="AlphaFoldDB" id="A0A9D5AY79"/>
<proteinExistence type="predicted"/>
<keyword evidence="3" id="KW-1185">Reference proteome</keyword>
<comment type="caution">
    <text evidence="2">The sequence shown here is derived from an EMBL/GenBank/DDBJ whole genome shotgun (WGS) entry which is preliminary data.</text>
</comment>
<feature type="region of interest" description="Disordered" evidence="1">
    <location>
        <begin position="157"/>
        <end position="199"/>
    </location>
</feature>
<dbReference type="Proteomes" id="UP001058974">
    <property type="component" value="Chromosome 4"/>
</dbReference>
<dbReference type="Gramene" id="Psat04G0613600-T1">
    <property type="protein sequence ID" value="KAI5423009.1"/>
    <property type="gene ID" value="KIW84_046136"/>
</dbReference>